<dbReference type="NCBIfam" id="NF003545">
    <property type="entry name" value="PRK05205.1-1"/>
    <property type="match status" value="1"/>
</dbReference>
<dbReference type="EMBL" id="NRSH01000057">
    <property type="protein sequence ID" value="MBK1726663.1"/>
    <property type="molecule type" value="Genomic_DNA"/>
</dbReference>
<keyword evidence="3" id="KW-1185">Reference proteome</keyword>
<dbReference type="GO" id="GO:0016757">
    <property type="term" value="F:glycosyltransferase activity"/>
    <property type="evidence" value="ECO:0007669"/>
    <property type="project" value="UniProtKB-KW"/>
</dbReference>
<dbReference type="RefSeq" id="WP_200258135.1">
    <property type="nucleotide sequence ID" value="NZ_NRSH01000057.1"/>
</dbReference>
<comment type="caution">
    <text evidence="2">The sequence shown here is derived from an EMBL/GenBank/DDBJ whole genome shotgun (WGS) entry which is preliminary data.</text>
</comment>
<evidence type="ECO:0000313" key="2">
    <source>
        <dbReference type="EMBL" id="MBK1726663.1"/>
    </source>
</evidence>
<gene>
    <name evidence="2" type="ORF">CKO13_06415</name>
</gene>
<dbReference type="InterPro" id="IPR000836">
    <property type="entry name" value="PRTase_dom"/>
</dbReference>
<dbReference type="Gene3D" id="3.40.50.2020">
    <property type="match status" value="1"/>
</dbReference>
<evidence type="ECO:0000313" key="3">
    <source>
        <dbReference type="Proteomes" id="UP000738126"/>
    </source>
</evidence>
<proteinExistence type="predicted"/>
<dbReference type="PANTHER" id="PTHR11608:SF0">
    <property type="entry name" value="BIFUNCTIONAL PROTEIN PYRR"/>
    <property type="match status" value="1"/>
</dbReference>
<dbReference type="InterPro" id="IPR029057">
    <property type="entry name" value="PRTase-like"/>
</dbReference>
<dbReference type="PANTHER" id="PTHR11608">
    <property type="entry name" value="BIFUNCTIONAL PROTEIN PYRR"/>
    <property type="match status" value="1"/>
</dbReference>
<dbReference type="SUPFAM" id="SSF53271">
    <property type="entry name" value="PRTase-like"/>
    <property type="match status" value="1"/>
</dbReference>
<dbReference type="CDD" id="cd06223">
    <property type="entry name" value="PRTases_typeI"/>
    <property type="match status" value="1"/>
</dbReference>
<organism evidence="2 3">
    <name type="scientific">Halorhodospira neutriphila</name>
    <dbReference type="NCBI Taxonomy" id="168379"/>
    <lineage>
        <taxon>Bacteria</taxon>
        <taxon>Pseudomonadati</taxon>
        <taxon>Pseudomonadota</taxon>
        <taxon>Gammaproteobacteria</taxon>
        <taxon>Chromatiales</taxon>
        <taxon>Ectothiorhodospiraceae</taxon>
        <taxon>Halorhodospira</taxon>
    </lineage>
</organism>
<evidence type="ECO:0000259" key="1">
    <source>
        <dbReference type="Pfam" id="PF00156"/>
    </source>
</evidence>
<sequence length="170" mass="18579">MSERELDVPPLLERMAAGLTRELERRDGGPPILVGVHTGGVWVAQALHERLRARPPLGTLEVAFYRDDHATSGLKAAVRTSEVPFTVDGRTVILCDDIIHTGRTARAALNALFDYGRPAAVLLAVLVDRDARELPIQPDVCGECLELAARQRLKLHGPDPLRLTLEEASP</sequence>
<dbReference type="Proteomes" id="UP000738126">
    <property type="component" value="Unassembled WGS sequence"/>
</dbReference>
<keyword evidence="2" id="KW-0328">Glycosyltransferase</keyword>
<accession>A0ABS1E4J6</accession>
<protein>
    <submittedName>
        <fullName evidence="2">Bifunctional pyr operon transcriptional regulator/uracil phosphoribosyltransferase</fullName>
    </submittedName>
</protein>
<dbReference type="Pfam" id="PF00156">
    <property type="entry name" value="Pribosyltran"/>
    <property type="match status" value="1"/>
</dbReference>
<name>A0ABS1E4J6_9GAMM</name>
<keyword evidence="2" id="KW-0808">Transferase</keyword>
<feature type="domain" description="Phosphoribosyltransferase" evidence="1">
    <location>
        <begin position="12"/>
        <end position="137"/>
    </location>
</feature>
<reference evidence="2 3" key="1">
    <citation type="journal article" date="2020" name="Microorganisms">
        <title>Osmotic Adaptation and Compatible Solute Biosynthesis of Phototrophic Bacteria as Revealed from Genome Analyses.</title>
        <authorList>
            <person name="Imhoff J.F."/>
            <person name="Rahn T."/>
            <person name="Kunzel S."/>
            <person name="Keller A."/>
            <person name="Neulinger S.C."/>
        </authorList>
    </citation>
    <scope>NUCLEOTIDE SEQUENCE [LARGE SCALE GENOMIC DNA]</scope>
    <source>
        <strain evidence="2 3">DSM 15116</strain>
    </source>
</reference>
<dbReference type="InterPro" id="IPR050137">
    <property type="entry name" value="PyrR_bifunctional"/>
</dbReference>